<dbReference type="Pfam" id="PF13279">
    <property type="entry name" value="4HBT_2"/>
    <property type="match status" value="1"/>
</dbReference>
<keyword evidence="2" id="KW-0378">Hydrolase</keyword>
<organism evidence="3">
    <name type="scientific">Geoalkalibacter subterraneus</name>
    <dbReference type="NCBI Taxonomy" id="483547"/>
    <lineage>
        <taxon>Bacteria</taxon>
        <taxon>Pseudomonadati</taxon>
        <taxon>Thermodesulfobacteriota</taxon>
        <taxon>Desulfuromonadia</taxon>
        <taxon>Desulfuromonadales</taxon>
        <taxon>Geoalkalibacteraceae</taxon>
        <taxon>Geoalkalibacter</taxon>
    </lineage>
</organism>
<protein>
    <submittedName>
        <fullName evidence="3">Acyl-CoA thioesterase</fullName>
    </submittedName>
</protein>
<dbReference type="Proteomes" id="UP000886162">
    <property type="component" value="Unassembled WGS sequence"/>
</dbReference>
<comment type="similarity">
    <text evidence="1">Belongs to the 4-hydroxybenzoyl-CoA thioesterase family.</text>
</comment>
<dbReference type="PROSITE" id="PS01328">
    <property type="entry name" value="4HBCOA_THIOESTERASE"/>
    <property type="match status" value="1"/>
</dbReference>
<dbReference type="PANTHER" id="PTHR31793:SF37">
    <property type="entry name" value="ACYL-COA THIOESTER HYDROLASE YBGC"/>
    <property type="match status" value="1"/>
</dbReference>
<dbReference type="GO" id="GO:0047617">
    <property type="term" value="F:fatty acyl-CoA hydrolase activity"/>
    <property type="evidence" value="ECO:0007669"/>
    <property type="project" value="TreeGrafter"/>
</dbReference>
<sequence length="160" mass="18379">MTTQLHFRERHPSAALEQSLPERLYRVIYADTDAMGVVYHARYLEMAERARNEALEDAGIQIGRITEENNLSLVVHRVAMEFIAPVHLDDKVILRTGILNRRSSRVWWRTEVVLNGARHALVDVATVCFDRKTRLPVAAPGFLEQALNHLPVFREQGEIR</sequence>
<dbReference type="InterPro" id="IPR050563">
    <property type="entry name" value="4-hydroxybenzoyl-CoA_TE"/>
</dbReference>
<dbReference type="AlphaFoldDB" id="A0A831LR96"/>
<accession>A0A831LR96</accession>
<dbReference type="InterPro" id="IPR008272">
    <property type="entry name" value="HB-CoA_thioesterase_AS"/>
</dbReference>
<evidence type="ECO:0000313" key="3">
    <source>
        <dbReference type="EMBL" id="HDR47109.1"/>
    </source>
</evidence>
<name>A0A831LR96_9BACT</name>
<evidence type="ECO:0000256" key="1">
    <source>
        <dbReference type="ARBA" id="ARBA00005953"/>
    </source>
</evidence>
<comment type="caution">
    <text evidence="3">The sequence shown here is derived from an EMBL/GenBank/DDBJ whole genome shotgun (WGS) entry which is preliminary data.</text>
</comment>
<dbReference type="NCBIfam" id="TIGR00051">
    <property type="entry name" value="YbgC/FadM family acyl-CoA thioesterase"/>
    <property type="match status" value="1"/>
</dbReference>
<dbReference type="InterPro" id="IPR006684">
    <property type="entry name" value="YbgC/YbaW"/>
</dbReference>
<dbReference type="InterPro" id="IPR029069">
    <property type="entry name" value="HotDog_dom_sf"/>
</dbReference>
<dbReference type="PANTHER" id="PTHR31793">
    <property type="entry name" value="4-HYDROXYBENZOYL-COA THIOESTERASE FAMILY MEMBER"/>
    <property type="match status" value="1"/>
</dbReference>
<dbReference type="EMBL" id="DSDO01000363">
    <property type="protein sequence ID" value="HDR47109.1"/>
    <property type="molecule type" value="Genomic_DNA"/>
</dbReference>
<reference evidence="3" key="1">
    <citation type="journal article" date="2020" name="mSystems">
        <title>Genome- and Community-Level Interaction Insights into Carbon Utilization and Element Cycling Functions of Hydrothermarchaeota in Hydrothermal Sediment.</title>
        <authorList>
            <person name="Zhou Z."/>
            <person name="Liu Y."/>
            <person name="Xu W."/>
            <person name="Pan J."/>
            <person name="Luo Z.H."/>
            <person name="Li M."/>
        </authorList>
    </citation>
    <scope>NUCLEOTIDE SEQUENCE [LARGE SCALE GENOMIC DNA]</scope>
    <source>
        <strain evidence="3">SpSt-1220</strain>
    </source>
</reference>
<proteinExistence type="inferred from homology"/>
<dbReference type="Gene3D" id="3.10.129.10">
    <property type="entry name" value="Hotdog Thioesterase"/>
    <property type="match status" value="1"/>
</dbReference>
<evidence type="ECO:0000256" key="2">
    <source>
        <dbReference type="ARBA" id="ARBA00022801"/>
    </source>
</evidence>
<dbReference type="SUPFAM" id="SSF54637">
    <property type="entry name" value="Thioesterase/thiol ester dehydrase-isomerase"/>
    <property type="match status" value="1"/>
</dbReference>
<dbReference type="CDD" id="cd00586">
    <property type="entry name" value="4HBT"/>
    <property type="match status" value="1"/>
</dbReference>
<gene>
    <name evidence="3" type="ORF">ENN94_05340</name>
</gene>